<keyword evidence="7 17" id="KW-1133">Transmembrane helix</keyword>
<evidence type="ECO:0000256" key="11">
    <source>
        <dbReference type="ARBA" id="ARBA00023157"/>
    </source>
</evidence>
<dbReference type="GO" id="GO:0016020">
    <property type="term" value="C:membrane"/>
    <property type="evidence" value="ECO:0007669"/>
    <property type="project" value="UniProtKB-SubCell"/>
</dbReference>
<dbReference type="GO" id="GO:0009881">
    <property type="term" value="F:photoreceptor activity"/>
    <property type="evidence" value="ECO:0007669"/>
    <property type="project" value="UniProtKB-KW"/>
</dbReference>
<evidence type="ECO:0000256" key="1">
    <source>
        <dbReference type="ARBA" id="ARBA00004141"/>
    </source>
</evidence>
<evidence type="ECO:0000256" key="7">
    <source>
        <dbReference type="ARBA" id="ARBA00022989"/>
    </source>
</evidence>
<comment type="caution">
    <text evidence="18">The sequence shown here is derived from an EMBL/GenBank/DDBJ whole genome shotgun (WGS) entry which is preliminary data.</text>
</comment>
<dbReference type="EMBL" id="CAKKLH010000332">
    <property type="protein sequence ID" value="CAH0112843.1"/>
    <property type="molecule type" value="Genomic_DNA"/>
</dbReference>
<dbReference type="FunFam" id="1.20.1070.10:FF:000044">
    <property type="entry name" value="Opsin, ultraviolet-sensitive"/>
    <property type="match status" value="1"/>
</dbReference>
<keyword evidence="2" id="KW-0600">Photoreceptor protein</keyword>
<gene>
    <name evidence="18" type="ORF">DGAL_LOCUS16636</name>
</gene>
<keyword evidence="12 15" id="KW-0675">Receptor</keyword>
<evidence type="ECO:0000256" key="4">
    <source>
        <dbReference type="ARBA" id="ARBA00022606"/>
    </source>
</evidence>
<evidence type="ECO:0000256" key="17">
    <source>
        <dbReference type="SAM" id="Phobius"/>
    </source>
</evidence>
<feature type="region of interest" description="Disordered" evidence="16">
    <location>
        <begin position="352"/>
        <end position="372"/>
    </location>
</feature>
<keyword evidence="9 15" id="KW-0297">G-protein coupled receptor</keyword>
<dbReference type="OrthoDB" id="9996086at2759"/>
<feature type="transmembrane region" description="Helical" evidence="17">
    <location>
        <begin position="124"/>
        <end position="156"/>
    </location>
</feature>
<evidence type="ECO:0000256" key="16">
    <source>
        <dbReference type="SAM" id="MobiDB-lite"/>
    </source>
</evidence>
<dbReference type="PANTHER" id="PTHR24240">
    <property type="entry name" value="OPSIN"/>
    <property type="match status" value="1"/>
</dbReference>
<comment type="similarity">
    <text evidence="15">Belongs to the G-protein coupled receptor 1 family.</text>
</comment>
<keyword evidence="10 17" id="KW-0472">Membrane</keyword>
<keyword evidence="5 15" id="KW-0812">Transmembrane</keyword>
<dbReference type="GO" id="GO:0007601">
    <property type="term" value="P:visual perception"/>
    <property type="evidence" value="ECO:0007669"/>
    <property type="project" value="UniProtKB-KW"/>
</dbReference>
<evidence type="ECO:0000256" key="13">
    <source>
        <dbReference type="ARBA" id="ARBA00023224"/>
    </source>
</evidence>
<evidence type="ECO:0000256" key="8">
    <source>
        <dbReference type="ARBA" id="ARBA00022991"/>
    </source>
</evidence>
<evidence type="ECO:0000256" key="12">
    <source>
        <dbReference type="ARBA" id="ARBA00023170"/>
    </source>
</evidence>
<evidence type="ECO:0000256" key="3">
    <source>
        <dbReference type="ARBA" id="ARBA00022553"/>
    </source>
</evidence>
<keyword evidence="6" id="KW-0681">Retinal protein</keyword>
<dbReference type="Proteomes" id="UP000789390">
    <property type="component" value="Unassembled WGS sequence"/>
</dbReference>
<dbReference type="PROSITE" id="PS00237">
    <property type="entry name" value="G_PROTEIN_RECEP_F1_1"/>
    <property type="match status" value="1"/>
</dbReference>
<evidence type="ECO:0000256" key="10">
    <source>
        <dbReference type="ARBA" id="ARBA00023136"/>
    </source>
</evidence>
<keyword evidence="14" id="KW-0844">Vision</keyword>
<dbReference type="InterPro" id="IPR000276">
    <property type="entry name" value="GPCR_Rhodpsn"/>
</dbReference>
<keyword evidence="19" id="KW-1185">Reference proteome</keyword>
<dbReference type="AlphaFoldDB" id="A0A8J2WCF7"/>
<dbReference type="CDD" id="cd15079">
    <property type="entry name" value="7tmA_photoreceptors_insect"/>
    <property type="match status" value="1"/>
</dbReference>
<dbReference type="InterPro" id="IPR050125">
    <property type="entry name" value="GPCR_opsins"/>
</dbReference>
<evidence type="ECO:0000313" key="19">
    <source>
        <dbReference type="Proteomes" id="UP000789390"/>
    </source>
</evidence>
<feature type="transmembrane region" description="Helical" evidence="17">
    <location>
        <begin position="223"/>
        <end position="247"/>
    </location>
</feature>
<name>A0A8J2WCF7_9CRUS</name>
<feature type="transmembrane region" description="Helical" evidence="17">
    <location>
        <begin position="58"/>
        <end position="85"/>
    </location>
</feature>
<dbReference type="PRINTS" id="PR00577">
    <property type="entry name" value="OPSINRH3RH4"/>
</dbReference>
<dbReference type="SUPFAM" id="SSF81321">
    <property type="entry name" value="Family A G protein-coupled receptor-like"/>
    <property type="match status" value="1"/>
</dbReference>
<dbReference type="Gene3D" id="1.20.1070.10">
    <property type="entry name" value="Rhodopsin 7-helix transmembrane proteins"/>
    <property type="match status" value="1"/>
</dbReference>
<keyword evidence="8" id="KW-0157">Chromophore</keyword>
<dbReference type="Pfam" id="PF00001">
    <property type="entry name" value="7tm_1"/>
    <property type="match status" value="1"/>
</dbReference>
<dbReference type="InterPro" id="IPR027430">
    <property type="entry name" value="Retinal_BS"/>
</dbReference>
<evidence type="ECO:0000256" key="9">
    <source>
        <dbReference type="ARBA" id="ARBA00023040"/>
    </source>
</evidence>
<evidence type="ECO:0000256" key="15">
    <source>
        <dbReference type="RuleBase" id="RU000688"/>
    </source>
</evidence>
<evidence type="ECO:0000313" key="18">
    <source>
        <dbReference type="EMBL" id="CAH0112843.1"/>
    </source>
</evidence>
<dbReference type="PROSITE" id="PS00238">
    <property type="entry name" value="OPSIN"/>
    <property type="match status" value="1"/>
</dbReference>
<reference evidence="18" key="1">
    <citation type="submission" date="2021-11" db="EMBL/GenBank/DDBJ databases">
        <authorList>
            <person name="Schell T."/>
        </authorList>
    </citation>
    <scope>NUCLEOTIDE SEQUENCE</scope>
    <source>
        <strain evidence="18">M5</strain>
    </source>
</reference>
<accession>A0A8J2WCF7</accession>
<sequence length="372" mass="41506">MNPFQENVTNLIRTARAIQPNIHYGYPPGVSLTDFVTDDMKALVHPHWSKFPPVNPMWHYLLGTIYIFLGIVSIFGNGVVISLFTKAKELRSTANMFVVNLAFSDFCMMVTQIPMFVYNSFNGGIWLFGPAACELYACLGSIFGTCSICTMAVISYDRYNVIVKGMAGTRMTAKKAAIMISGCWIYAIGWSILPYFGFGRYIPEGILDSCSFDYLTRDQMTKIFGLCIFFFMYCVPLSLISFCYYFIVKTIFDHEKTLREQAKRMNVTSLRSNADSNAVSAEIRIAKVALCNIALWADQSTITPLVTILPALIAKSASIWNPVVYAISHPKFRVALQEKYPWFCINEPIKSSDSESVCSSKTGVSAGSTVSS</sequence>
<organism evidence="18 19">
    <name type="scientific">Daphnia galeata</name>
    <dbReference type="NCBI Taxonomy" id="27404"/>
    <lineage>
        <taxon>Eukaryota</taxon>
        <taxon>Metazoa</taxon>
        <taxon>Ecdysozoa</taxon>
        <taxon>Arthropoda</taxon>
        <taxon>Crustacea</taxon>
        <taxon>Branchiopoda</taxon>
        <taxon>Diplostraca</taxon>
        <taxon>Cladocera</taxon>
        <taxon>Anomopoda</taxon>
        <taxon>Daphniidae</taxon>
        <taxon>Daphnia</taxon>
    </lineage>
</organism>
<dbReference type="GO" id="GO:0007602">
    <property type="term" value="P:phototransduction"/>
    <property type="evidence" value="ECO:0007669"/>
    <property type="project" value="UniProtKB-KW"/>
</dbReference>
<keyword evidence="3" id="KW-0597">Phosphoprotein</keyword>
<dbReference type="GO" id="GO:0004930">
    <property type="term" value="F:G protein-coupled receptor activity"/>
    <property type="evidence" value="ECO:0007669"/>
    <property type="project" value="UniProtKB-KW"/>
</dbReference>
<evidence type="ECO:0000256" key="14">
    <source>
        <dbReference type="ARBA" id="ARBA00023305"/>
    </source>
</evidence>
<evidence type="ECO:0000256" key="6">
    <source>
        <dbReference type="ARBA" id="ARBA00022925"/>
    </source>
</evidence>
<feature type="transmembrane region" description="Helical" evidence="17">
    <location>
        <begin position="176"/>
        <end position="198"/>
    </location>
</feature>
<evidence type="ECO:0000256" key="5">
    <source>
        <dbReference type="ARBA" id="ARBA00022692"/>
    </source>
</evidence>
<comment type="subcellular location">
    <subcellularLocation>
        <location evidence="1">Membrane</location>
        <topology evidence="1">Multi-pass membrane protein</topology>
    </subcellularLocation>
</comment>
<dbReference type="InterPro" id="IPR001760">
    <property type="entry name" value="Opsin"/>
</dbReference>
<feature type="compositionally biased region" description="Polar residues" evidence="16">
    <location>
        <begin position="361"/>
        <end position="372"/>
    </location>
</feature>
<proteinExistence type="inferred from homology"/>
<evidence type="ECO:0000256" key="2">
    <source>
        <dbReference type="ARBA" id="ARBA00022543"/>
    </source>
</evidence>
<protein>
    <submittedName>
        <fullName evidence="18">Uncharacterized protein</fullName>
    </submittedName>
</protein>
<keyword evidence="13 15" id="KW-0807">Transducer</keyword>
<keyword evidence="4" id="KW-0716">Sensory transduction</keyword>
<dbReference type="PRINTS" id="PR00237">
    <property type="entry name" value="GPCRRHODOPSN"/>
</dbReference>
<feature type="transmembrane region" description="Helical" evidence="17">
    <location>
        <begin position="97"/>
        <end position="118"/>
    </location>
</feature>
<keyword evidence="11" id="KW-1015">Disulfide bond</keyword>